<dbReference type="InterPro" id="IPR006202">
    <property type="entry name" value="Neur_chan_lig-bd"/>
</dbReference>
<evidence type="ECO:0000313" key="3">
    <source>
        <dbReference type="EMBL" id="CAH1646867.1"/>
    </source>
</evidence>
<dbReference type="GO" id="GO:0005230">
    <property type="term" value="F:extracellular ligand-gated monoatomic ion channel activity"/>
    <property type="evidence" value="ECO:0007669"/>
    <property type="project" value="InterPro"/>
</dbReference>
<reference evidence="3" key="1">
    <citation type="submission" date="2022-02" db="EMBL/GenBank/DDBJ databases">
        <authorList>
            <person name="King R."/>
        </authorList>
    </citation>
    <scope>NUCLEOTIDE SEQUENCE</scope>
</reference>
<dbReference type="Gene3D" id="2.70.170.10">
    <property type="entry name" value="Neurotransmitter-gated ion-channel ligand-binding domain"/>
    <property type="match status" value="1"/>
</dbReference>
<evidence type="ECO:0000256" key="1">
    <source>
        <dbReference type="SAM" id="Phobius"/>
    </source>
</evidence>
<dbReference type="EMBL" id="LR824539">
    <property type="protein sequence ID" value="CAH1646867.1"/>
    <property type="molecule type" value="Genomic_DNA"/>
</dbReference>
<name>A0A9P0IJ21_SPOLI</name>
<dbReference type="GO" id="GO:0004888">
    <property type="term" value="F:transmembrane signaling receptor activity"/>
    <property type="evidence" value="ECO:0007669"/>
    <property type="project" value="InterPro"/>
</dbReference>
<proteinExistence type="predicted"/>
<feature type="transmembrane region" description="Helical" evidence="1">
    <location>
        <begin position="295"/>
        <end position="314"/>
    </location>
</feature>
<dbReference type="PANTHER" id="PTHR18945">
    <property type="entry name" value="NEUROTRANSMITTER GATED ION CHANNEL"/>
    <property type="match status" value="1"/>
</dbReference>
<keyword evidence="1" id="KW-0812">Transmembrane</keyword>
<dbReference type="InterPro" id="IPR006201">
    <property type="entry name" value="Neur_channel"/>
</dbReference>
<protein>
    <recommendedName>
        <fullName evidence="2">Neurotransmitter-gated ion-channel ligand-binding domain-containing protein</fullName>
    </recommendedName>
</protein>
<dbReference type="GO" id="GO:0016020">
    <property type="term" value="C:membrane"/>
    <property type="evidence" value="ECO:0007669"/>
    <property type="project" value="InterPro"/>
</dbReference>
<dbReference type="InterPro" id="IPR036734">
    <property type="entry name" value="Neur_chan_lig-bd_sf"/>
</dbReference>
<dbReference type="AlphaFoldDB" id="A0A9P0IJ21"/>
<sequence>MTYLLGHQAQHFTANERRKWNIWFKIKTIIMQFERVLHQKFAIPVHGCVPAQLHTLCTTRVVNMAPHWTGLLASLLLCIYGAARVRGDCGNATQLSVQLDTLLAEYEREAPPAATLRVTLALDVRHATVDDDRAVMRLLADLKMSWQEPRVQWNASEWGCGSVLTSAERLWLPDVVLLNAAASRVGDAATRARLSSTGAVSWLTHLDVTAPLDLDLSDWPRDTQTCTFTFGSRTYNNEELILDISEFKHAVVFETGAWEMQSVASDAMTWQRGPEEVSVATWKVRVSRRAAAQSLGAGAVLAAGALLLGAAAALPPHQRAPLAACASFTAALWLVSALVRLPGGQGTPRALRAMCAQCVCGALSGACAALVVRLARCSLTPPHALRSLLSSLSTLCKLTPSPESCMSSESGTWAAAAVLLDRALSAIILLVLLILIIVQLS</sequence>
<evidence type="ECO:0000313" key="4">
    <source>
        <dbReference type="Proteomes" id="UP001153321"/>
    </source>
</evidence>
<dbReference type="Proteomes" id="UP001153321">
    <property type="component" value="Chromosome 8"/>
</dbReference>
<dbReference type="Pfam" id="PF02931">
    <property type="entry name" value="Neur_chan_LBD"/>
    <property type="match status" value="1"/>
</dbReference>
<organism evidence="3 4">
    <name type="scientific">Spodoptera littoralis</name>
    <name type="common">Egyptian cotton leafworm</name>
    <dbReference type="NCBI Taxonomy" id="7109"/>
    <lineage>
        <taxon>Eukaryota</taxon>
        <taxon>Metazoa</taxon>
        <taxon>Ecdysozoa</taxon>
        <taxon>Arthropoda</taxon>
        <taxon>Hexapoda</taxon>
        <taxon>Insecta</taxon>
        <taxon>Pterygota</taxon>
        <taxon>Neoptera</taxon>
        <taxon>Endopterygota</taxon>
        <taxon>Lepidoptera</taxon>
        <taxon>Glossata</taxon>
        <taxon>Ditrysia</taxon>
        <taxon>Noctuoidea</taxon>
        <taxon>Noctuidae</taxon>
        <taxon>Amphipyrinae</taxon>
        <taxon>Spodoptera</taxon>
    </lineage>
</organism>
<keyword evidence="1" id="KW-1133">Transmembrane helix</keyword>
<dbReference type="CDD" id="cd18989">
    <property type="entry name" value="LGIC_ECD_cation"/>
    <property type="match status" value="1"/>
</dbReference>
<feature type="domain" description="Neurotransmitter-gated ion-channel ligand-binding" evidence="2">
    <location>
        <begin position="99"/>
        <end position="264"/>
    </location>
</feature>
<keyword evidence="1" id="KW-0472">Membrane</keyword>
<keyword evidence="4" id="KW-1185">Reference proteome</keyword>
<accession>A0A9P0IJ21</accession>
<feature type="transmembrane region" description="Helical" evidence="1">
    <location>
        <begin position="320"/>
        <end position="341"/>
    </location>
</feature>
<feature type="transmembrane region" description="Helical" evidence="1">
    <location>
        <begin position="413"/>
        <end position="438"/>
    </location>
</feature>
<dbReference type="SUPFAM" id="SSF63712">
    <property type="entry name" value="Nicotinic receptor ligand binding domain-like"/>
    <property type="match status" value="1"/>
</dbReference>
<evidence type="ECO:0000259" key="2">
    <source>
        <dbReference type="Pfam" id="PF02931"/>
    </source>
</evidence>
<gene>
    <name evidence="3" type="ORF">SPLIT_LOCUS12218</name>
</gene>